<dbReference type="AlphaFoldDB" id="A0A9P5PP33"/>
<proteinExistence type="predicted"/>
<dbReference type="Proteomes" id="UP000772434">
    <property type="component" value="Unassembled WGS sequence"/>
</dbReference>
<organism evidence="1 2">
    <name type="scientific">Rhodocollybia butyracea</name>
    <dbReference type="NCBI Taxonomy" id="206335"/>
    <lineage>
        <taxon>Eukaryota</taxon>
        <taxon>Fungi</taxon>
        <taxon>Dikarya</taxon>
        <taxon>Basidiomycota</taxon>
        <taxon>Agaricomycotina</taxon>
        <taxon>Agaricomycetes</taxon>
        <taxon>Agaricomycetidae</taxon>
        <taxon>Agaricales</taxon>
        <taxon>Marasmiineae</taxon>
        <taxon>Omphalotaceae</taxon>
        <taxon>Rhodocollybia</taxon>
    </lineage>
</organism>
<reference evidence="1" key="1">
    <citation type="submission" date="2020-11" db="EMBL/GenBank/DDBJ databases">
        <authorList>
            <consortium name="DOE Joint Genome Institute"/>
            <person name="Ahrendt S."/>
            <person name="Riley R."/>
            <person name="Andreopoulos W."/>
            <person name="Labutti K."/>
            <person name="Pangilinan J."/>
            <person name="Ruiz-Duenas F.J."/>
            <person name="Barrasa J.M."/>
            <person name="Sanchez-Garcia M."/>
            <person name="Camarero S."/>
            <person name="Miyauchi S."/>
            <person name="Serrano A."/>
            <person name="Linde D."/>
            <person name="Babiker R."/>
            <person name="Drula E."/>
            <person name="Ayuso-Fernandez I."/>
            <person name="Pacheco R."/>
            <person name="Padilla G."/>
            <person name="Ferreira P."/>
            <person name="Barriuso J."/>
            <person name="Kellner H."/>
            <person name="Castanera R."/>
            <person name="Alfaro M."/>
            <person name="Ramirez L."/>
            <person name="Pisabarro A.G."/>
            <person name="Kuo A."/>
            <person name="Tritt A."/>
            <person name="Lipzen A."/>
            <person name="He G."/>
            <person name="Yan M."/>
            <person name="Ng V."/>
            <person name="Cullen D."/>
            <person name="Martin F."/>
            <person name="Rosso M.-N."/>
            <person name="Henrissat B."/>
            <person name="Hibbett D."/>
            <person name="Martinez A.T."/>
            <person name="Grigoriev I.V."/>
        </authorList>
    </citation>
    <scope>NUCLEOTIDE SEQUENCE</scope>
    <source>
        <strain evidence="1">AH 40177</strain>
    </source>
</reference>
<dbReference type="EMBL" id="JADNRY010000073">
    <property type="protein sequence ID" value="KAF9067418.1"/>
    <property type="molecule type" value="Genomic_DNA"/>
</dbReference>
<evidence type="ECO:0000313" key="1">
    <source>
        <dbReference type="EMBL" id="KAF9067418.1"/>
    </source>
</evidence>
<accession>A0A9P5PP33</accession>
<keyword evidence="2" id="KW-1185">Reference proteome</keyword>
<name>A0A9P5PP33_9AGAR</name>
<protein>
    <submittedName>
        <fullName evidence="1">Uncharacterized protein</fullName>
    </submittedName>
</protein>
<sequence>MYNPVSITVPDAFIEASYTIPFLKNKDIIVEVHQCSAYFIYLSDKTEETVRLALLIDAPTNEAGCGISAGWWSDGALDERALASMDLDDNDL</sequence>
<evidence type="ECO:0000313" key="2">
    <source>
        <dbReference type="Proteomes" id="UP000772434"/>
    </source>
</evidence>
<dbReference type="OrthoDB" id="3255261at2759"/>
<comment type="caution">
    <text evidence="1">The sequence shown here is derived from an EMBL/GenBank/DDBJ whole genome shotgun (WGS) entry which is preliminary data.</text>
</comment>
<gene>
    <name evidence="1" type="ORF">BDP27DRAFT_1328807</name>
</gene>